<dbReference type="eggNOG" id="ENOG502SPE3">
    <property type="taxonomic scope" value="Eukaryota"/>
</dbReference>
<dbReference type="AlphaFoldDB" id="F4SCF7"/>
<protein>
    <submittedName>
        <fullName evidence="1">Uncharacterized protein</fullName>
    </submittedName>
</protein>
<proteinExistence type="predicted"/>
<dbReference type="KEGG" id="mlr:MELLADRAFT_84553"/>
<dbReference type="VEuPathDB" id="FungiDB:MELLADRAFT_84553"/>
<dbReference type="Proteomes" id="UP000001072">
    <property type="component" value="Unassembled WGS sequence"/>
</dbReference>
<accession>F4SCF7</accession>
<dbReference type="OrthoDB" id="3338772at2759"/>
<dbReference type="HOGENOM" id="CLU_028896_0_0_1"/>
<evidence type="ECO:0000313" key="1">
    <source>
        <dbReference type="EMBL" id="EGF97672.1"/>
    </source>
</evidence>
<dbReference type="InParanoid" id="F4SCF7"/>
<sequence length="421" mass="48909">MSTVQDSVTRMDTFLYELYEAAKYRHPNIEPYFWGPGYKGYYQPDTMSSNINRVFGCGYFSIVFLHSGSPEIQDEFDQATHSLSCGTLLFVKAGDCNNNQCLWEANLLHANVTMVRYAHEALEMYSVERILEMKKFKYNDRKDLAFQLIAHVPDTANEWDFFPVDRWEEKTTNAMLIGKVDAGYYPIRLTINEAIKHHQTFITKLISPPPFVKPFNHFIKSRPKTLNWNSSRHSYQREILRSFAHSIRSTKICIFDGSIEEKAIRKFAQVMLSGCVIASNLVTEHDSFLKGNIIQLGLYDSIEVINEKIHNALQNETELQRKASNCLSYARKQLTGLKELDIIINLSNRYRSGQRGYIFPYGFTSKCRRYHQSDTDRFFKSKEIQFVPPWCRIDERLKGFGNPIPGWIQPGEYHWNGPTPP</sequence>
<dbReference type="RefSeq" id="XP_007419066.1">
    <property type="nucleotide sequence ID" value="XM_007419004.1"/>
</dbReference>
<gene>
    <name evidence="1" type="ORF">MELLADRAFT_84553</name>
</gene>
<dbReference type="EMBL" id="GL883207">
    <property type="protein sequence ID" value="EGF97672.1"/>
    <property type="molecule type" value="Genomic_DNA"/>
</dbReference>
<organism evidence="2">
    <name type="scientific">Melampsora larici-populina (strain 98AG31 / pathotype 3-4-7)</name>
    <name type="common">Poplar leaf rust fungus</name>
    <dbReference type="NCBI Taxonomy" id="747676"/>
    <lineage>
        <taxon>Eukaryota</taxon>
        <taxon>Fungi</taxon>
        <taxon>Dikarya</taxon>
        <taxon>Basidiomycota</taxon>
        <taxon>Pucciniomycotina</taxon>
        <taxon>Pucciniomycetes</taxon>
        <taxon>Pucciniales</taxon>
        <taxon>Melampsoraceae</taxon>
        <taxon>Melampsora</taxon>
    </lineage>
</organism>
<evidence type="ECO:0000313" key="2">
    <source>
        <dbReference type="Proteomes" id="UP000001072"/>
    </source>
</evidence>
<name>F4SCF7_MELLP</name>
<reference evidence="2" key="1">
    <citation type="journal article" date="2011" name="Proc. Natl. Acad. Sci. U.S.A.">
        <title>Obligate biotrophy features unraveled by the genomic analysis of rust fungi.</title>
        <authorList>
            <person name="Duplessis S."/>
            <person name="Cuomo C.A."/>
            <person name="Lin Y.-C."/>
            <person name="Aerts A."/>
            <person name="Tisserant E."/>
            <person name="Veneault-Fourrey C."/>
            <person name="Joly D.L."/>
            <person name="Hacquard S."/>
            <person name="Amselem J."/>
            <person name="Cantarel B.L."/>
            <person name="Chiu R."/>
            <person name="Coutinho P.M."/>
            <person name="Feau N."/>
            <person name="Field M."/>
            <person name="Frey P."/>
            <person name="Gelhaye E."/>
            <person name="Goldberg J."/>
            <person name="Grabherr M.G."/>
            <person name="Kodira C.D."/>
            <person name="Kohler A."/>
            <person name="Kuees U."/>
            <person name="Lindquist E.A."/>
            <person name="Lucas S.M."/>
            <person name="Mago R."/>
            <person name="Mauceli E."/>
            <person name="Morin E."/>
            <person name="Murat C."/>
            <person name="Pangilinan J.L."/>
            <person name="Park R."/>
            <person name="Pearson M."/>
            <person name="Quesneville H."/>
            <person name="Rouhier N."/>
            <person name="Sakthikumar S."/>
            <person name="Salamov A.A."/>
            <person name="Schmutz J."/>
            <person name="Selles B."/>
            <person name="Shapiro H."/>
            <person name="Tanguay P."/>
            <person name="Tuskan G.A."/>
            <person name="Henrissat B."/>
            <person name="Van de Peer Y."/>
            <person name="Rouze P."/>
            <person name="Ellis J.G."/>
            <person name="Dodds P.N."/>
            <person name="Schein J.E."/>
            <person name="Zhong S."/>
            <person name="Hamelin R.C."/>
            <person name="Grigoriev I.V."/>
            <person name="Szabo L.J."/>
            <person name="Martin F."/>
        </authorList>
    </citation>
    <scope>NUCLEOTIDE SEQUENCE [LARGE SCALE GENOMIC DNA]</scope>
    <source>
        <strain evidence="2">98AG31 / pathotype 3-4-7</strain>
    </source>
</reference>
<keyword evidence="2" id="KW-1185">Reference proteome</keyword>
<dbReference type="GeneID" id="18933526"/>